<dbReference type="Proteomes" id="UP000016160">
    <property type="component" value="Chromosome"/>
</dbReference>
<dbReference type="EMBL" id="HG315671">
    <property type="protein sequence ID" value="CDF77830.1"/>
    <property type="molecule type" value="Genomic_DNA"/>
</dbReference>
<dbReference type="HOGENOM" id="CLU_3216597_0_0_10"/>
<reference evidence="1 2" key="1">
    <citation type="journal article" date="2013" name="Appl. Environ. Microbiol.">
        <title>The genome of the alga-associated marine flavobacterium Formosa agariphila KMM 3901T reveals a broad potential for degradation of algal polysaccharides.</title>
        <authorList>
            <person name="Mann A.J."/>
            <person name="Hahnke R.L."/>
            <person name="Huang S."/>
            <person name="Werner J."/>
            <person name="Xing P."/>
            <person name="Barbeyron T."/>
            <person name="Huettel B."/>
            <person name="Stueber K."/>
            <person name="Reinhardt R."/>
            <person name="Harder J."/>
            <person name="Gloeckner F.O."/>
            <person name="Amann R.I."/>
            <person name="Teeling H."/>
        </authorList>
    </citation>
    <scope>NUCLEOTIDE SEQUENCE [LARGE SCALE GENOMIC DNA]</scope>
    <source>
        <strain evidence="2">DSM 15362 / KCTC 12365 / LMG 23005 / KMM 3901</strain>
    </source>
</reference>
<gene>
    <name evidence="1" type="ORF">BN863_1180</name>
</gene>
<organism evidence="1 2">
    <name type="scientific">Formosa agariphila (strain DSM 15362 / KCTC 12365 / LMG 23005 / KMM 3901 / M-2Alg 35-1)</name>
    <dbReference type="NCBI Taxonomy" id="1347342"/>
    <lineage>
        <taxon>Bacteria</taxon>
        <taxon>Pseudomonadati</taxon>
        <taxon>Bacteroidota</taxon>
        <taxon>Flavobacteriia</taxon>
        <taxon>Flavobacteriales</taxon>
        <taxon>Flavobacteriaceae</taxon>
        <taxon>Formosa</taxon>
    </lineage>
</organism>
<evidence type="ECO:0000313" key="2">
    <source>
        <dbReference type="Proteomes" id="UP000016160"/>
    </source>
</evidence>
<sequence length="44" mass="4977">MLMVYLEVTIYEVTDSGMNKTAIEDSEHVSFTNLVLDNPNAFHS</sequence>
<evidence type="ECO:0000313" key="1">
    <source>
        <dbReference type="EMBL" id="CDF77830.1"/>
    </source>
</evidence>
<keyword evidence="2" id="KW-1185">Reference proteome</keyword>
<name>T2KGF6_FORAG</name>
<proteinExistence type="predicted"/>
<protein>
    <submittedName>
        <fullName evidence="1">Uncharacterized protein</fullName>
    </submittedName>
</protein>
<accession>T2KGF6</accession>
<dbReference type="AlphaFoldDB" id="T2KGF6"/>